<dbReference type="Pfam" id="PF13459">
    <property type="entry name" value="Fer4_15"/>
    <property type="match status" value="1"/>
</dbReference>
<evidence type="ECO:0000313" key="11">
    <source>
        <dbReference type="EMBL" id="MDA2805230.1"/>
    </source>
</evidence>
<keyword evidence="5" id="KW-0285">Flavoprotein</keyword>
<dbReference type="Gene3D" id="3.30.70.20">
    <property type="match status" value="1"/>
</dbReference>
<dbReference type="SMART" id="SM00928">
    <property type="entry name" value="NADH_4Fe-4S"/>
    <property type="match status" value="1"/>
</dbReference>
<evidence type="ECO:0000313" key="12">
    <source>
        <dbReference type="Proteomes" id="UP001165685"/>
    </source>
</evidence>
<dbReference type="SUPFAM" id="SSF142019">
    <property type="entry name" value="Nqo1 FMN-binding domain-like"/>
    <property type="match status" value="1"/>
</dbReference>
<sequence>MSAEDAPTAVRALGPARLTAGLEGGARLALDGHRALHPAPPRLRPDDLVALAGLGELRGRGGAHFPFARKVAAVLRACGRRGCPARVVVNAAEGEPGSRKDRTLLERAPHLVLDGAELAASALDAHEVVVGTAGGGGAERSLLDAIAERGPGPAVRVVRLPDRFLSGEGGALVRGVNGSTPVPPGVKRRASDTGVDGLPTLLSNAETYAQLAVLTALGADRFGIVGAPGEPGTLLLTVGGAARSPAVVEVPLGTPLDEVLEACGAEPGRGVLVGGYHGAWLAPRDVAGAVLSRAGMEERGGALGAGIVLPIGPDACPLDETARVLRYLAEENARQCGPCVRGLPRLARAFGDLAGGEGTPEAVTEAAGIGAGRGACAHPDGAARLAASALEAFRDDIAVHAVTGSCRPREREVLPLPGGTAAQSRLTVDWSRCDAHGLCAHLAPGLIRLDRHGYPEAPEVTVPERFAEEAGKAVDMCPALALRLSPESPPRSG</sequence>
<comment type="cofactor">
    <cofactor evidence="1">
        <name>FMN</name>
        <dbReference type="ChEBI" id="CHEBI:58210"/>
    </cofactor>
</comment>
<dbReference type="Proteomes" id="UP001165685">
    <property type="component" value="Unassembled WGS sequence"/>
</dbReference>
<evidence type="ECO:0000256" key="2">
    <source>
        <dbReference type="ARBA" id="ARBA00001966"/>
    </source>
</evidence>
<keyword evidence="7" id="KW-0479">Metal-binding</keyword>
<keyword evidence="12" id="KW-1185">Reference proteome</keyword>
<dbReference type="RefSeq" id="WP_270677886.1">
    <property type="nucleotide sequence ID" value="NZ_JAQFWP010000018.1"/>
</dbReference>
<evidence type="ECO:0000256" key="1">
    <source>
        <dbReference type="ARBA" id="ARBA00001917"/>
    </source>
</evidence>
<feature type="domain" description="NADH-ubiquinone oxidoreductase 51kDa subunit iron-sulphur binding" evidence="10">
    <location>
        <begin position="318"/>
        <end position="363"/>
    </location>
</feature>
<name>A0ABT4TKN3_9ACTN</name>
<evidence type="ECO:0000256" key="7">
    <source>
        <dbReference type="ARBA" id="ARBA00022723"/>
    </source>
</evidence>
<keyword evidence="6" id="KW-0288">FMN</keyword>
<dbReference type="InterPro" id="IPR050837">
    <property type="entry name" value="ComplexI_51kDa_subunit"/>
</dbReference>
<dbReference type="InterPro" id="IPR011538">
    <property type="entry name" value="Nuo51_FMN-bd"/>
</dbReference>
<proteinExistence type="inferred from homology"/>
<accession>A0ABT4TKN3</accession>
<evidence type="ECO:0000256" key="4">
    <source>
        <dbReference type="ARBA" id="ARBA00022485"/>
    </source>
</evidence>
<keyword evidence="9" id="KW-0411">Iron-sulfur</keyword>
<protein>
    <submittedName>
        <fullName evidence="11">Ferredoxin</fullName>
    </submittedName>
</protein>
<gene>
    <name evidence="11" type="ORF">O4U47_11980</name>
</gene>
<dbReference type="SUPFAM" id="SSF140490">
    <property type="entry name" value="Nqo1C-terminal domain-like"/>
    <property type="match status" value="1"/>
</dbReference>
<dbReference type="InterPro" id="IPR037207">
    <property type="entry name" value="Nuop51_4Fe4S-bd_sf"/>
</dbReference>
<comment type="caution">
    <text evidence="11">The sequence shown here is derived from an EMBL/GenBank/DDBJ whole genome shotgun (WGS) entry which is preliminary data.</text>
</comment>
<dbReference type="SUPFAM" id="SSF54862">
    <property type="entry name" value="4Fe-4S ferredoxins"/>
    <property type="match status" value="1"/>
</dbReference>
<evidence type="ECO:0000256" key="3">
    <source>
        <dbReference type="ARBA" id="ARBA00007523"/>
    </source>
</evidence>
<reference evidence="11" key="1">
    <citation type="submission" date="2023-01" db="EMBL/GenBank/DDBJ databases">
        <title>Draft genome sequence of Nocardiopsis sp. LSu2-4 isolated from halophytes.</title>
        <authorList>
            <person name="Duangmal K."/>
            <person name="Chantavorakit T."/>
        </authorList>
    </citation>
    <scope>NUCLEOTIDE SEQUENCE</scope>
    <source>
        <strain evidence="11">LSu2-4</strain>
    </source>
</reference>
<dbReference type="EMBL" id="JAQFWP010000018">
    <property type="protein sequence ID" value="MDA2805230.1"/>
    <property type="molecule type" value="Genomic_DNA"/>
</dbReference>
<dbReference type="Pfam" id="PF01512">
    <property type="entry name" value="Complex1_51K"/>
    <property type="match status" value="1"/>
</dbReference>
<evidence type="ECO:0000256" key="8">
    <source>
        <dbReference type="ARBA" id="ARBA00023004"/>
    </source>
</evidence>
<dbReference type="Gene3D" id="1.20.1440.230">
    <property type="entry name" value="NADH-ubiquinone oxidoreductase 51kDa subunit, iron-sulphur binding domain"/>
    <property type="match status" value="1"/>
</dbReference>
<evidence type="ECO:0000256" key="6">
    <source>
        <dbReference type="ARBA" id="ARBA00022643"/>
    </source>
</evidence>
<comment type="cofactor">
    <cofactor evidence="2">
        <name>[4Fe-4S] cluster</name>
        <dbReference type="ChEBI" id="CHEBI:49883"/>
    </cofactor>
</comment>
<dbReference type="SUPFAM" id="SSF142984">
    <property type="entry name" value="Nqo1 middle domain-like"/>
    <property type="match status" value="1"/>
</dbReference>
<organism evidence="11 12">
    <name type="scientific">Nocardiopsis suaedae</name>
    <dbReference type="NCBI Taxonomy" id="3018444"/>
    <lineage>
        <taxon>Bacteria</taxon>
        <taxon>Bacillati</taxon>
        <taxon>Actinomycetota</taxon>
        <taxon>Actinomycetes</taxon>
        <taxon>Streptosporangiales</taxon>
        <taxon>Nocardiopsidaceae</taxon>
        <taxon>Nocardiopsis</taxon>
    </lineage>
</organism>
<dbReference type="Gene3D" id="3.40.50.11540">
    <property type="entry name" value="NADH-ubiquinone oxidoreductase 51kDa subunit"/>
    <property type="match status" value="1"/>
</dbReference>
<evidence type="ECO:0000256" key="5">
    <source>
        <dbReference type="ARBA" id="ARBA00022630"/>
    </source>
</evidence>
<dbReference type="PANTHER" id="PTHR11780">
    <property type="entry name" value="NADH-UBIQUINONE OXIDOREDUCTASE FLAVOPROTEIN 1 NDUFV1"/>
    <property type="match status" value="1"/>
</dbReference>
<dbReference type="InterPro" id="IPR037225">
    <property type="entry name" value="Nuo51_FMN-bd_sf"/>
</dbReference>
<keyword evidence="8" id="KW-0408">Iron</keyword>
<evidence type="ECO:0000259" key="10">
    <source>
        <dbReference type="SMART" id="SM00928"/>
    </source>
</evidence>
<evidence type="ECO:0000256" key="9">
    <source>
        <dbReference type="ARBA" id="ARBA00023014"/>
    </source>
</evidence>
<keyword evidence="4" id="KW-0004">4Fe-4S</keyword>
<dbReference type="Gene3D" id="3.10.20.600">
    <property type="match status" value="1"/>
</dbReference>
<dbReference type="Pfam" id="PF10589">
    <property type="entry name" value="NADH_4Fe-4S"/>
    <property type="match status" value="1"/>
</dbReference>
<dbReference type="InterPro" id="IPR019575">
    <property type="entry name" value="Nuop51_4Fe4S-bd"/>
</dbReference>
<dbReference type="PANTHER" id="PTHR11780:SF10">
    <property type="entry name" value="NADH DEHYDROGENASE [UBIQUINONE] FLAVOPROTEIN 1, MITOCHONDRIAL"/>
    <property type="match status" value="1"/>
</dbReference>
<comment type="similarity">
    <text evidence="3">Belongs to the complex I 51 kDa subunit family.</text>
</comment>